<accession>A0A2G5DDG0</accession>
<keyword evidence="2" id="KW-1185">Reference proteome</keyword>
<evidence type="ECO:0008006" key="3">
    <source>
        <dbReference type="Google" id="ProtNLM"/>
    </source>
</evidence>
<dbReference type="AlphaFoldDB" id="A0A2G5DDG0"/>
<protein>
    <recommendedName>
        <fullName evidence="3">F-box associated domain-containing protein</fullName>
    </recommendedName>
</protein>
<organism evidence="1 2">
    <name type="scientific">Aquilegia coerulea</name>
    <name type="common">Rocky mountain columbine</name>
    <dbReference type="NCBI Taxonomy" id="218851"/>
    <lineage>
        <taxon>Eukaryota</taxon>
        <taxon>Viridiplantae</taxon>
        <taxon>Streptophyta</taxon>
        <taxon>Embryophyta</taxon>
        <taxon>Tracheophyta</taxon>
        <taxon>Spermatophyta</taxon>
        <taxon>Magnoliopsida</taxon>
        <taxon>Ranunculales</taxon>
        <taxon>Ranunculaceae</taxon>
        <taxon>Thalictroideae</taxon>
        <taxon>Aquilegia</taxon>
    </lineage>
</organism>
<sequence length="173" mass="20405">MKSYIGVLDIGDETFRTFEKPFRDIVVRTRTLCSLRQCLCLIDQAFDDHIVVWTMKQYGVVRSWTKEHVIRKERFGSLQTMSFYTLDTMKNGIVLIDHGCEYQGYYDFEQQEFKRIFIDGIHSSPQKLQIVLHVGSLISPRSITCIKDIHQVSFAKPRRPIRFRLNKNVKRPT</sequence>
<evidence type="ECO:0000313" key="1">
    <source>
        <dbReference type="EMBL" id="PIA41565.1"/>
    </source>
</evidence>
<dbReference type="Proteomes" id="UP000230069">
    <property type="component" value="Unassembled WGS sequence"/>
</dbReference>
<reference evidence="1 2" key="1">
    <citation type="submission" date="2017-09" db="EMBL/GenBank/DDBJ databases">
        <title>WGS assembly of Aquilegia coerulea Goldsmith.</title>
        <authorList>
            <person name="Hodges S."/>
            <person name="Kramer E."/>
            <person name="Nordborg M."/>
            <person name="Tomkins J."/>
            <person name="Borevitz J."/>
            <person name="Derieg N."/>
            <person name="Yan J."/>
            <person name="Mihaltcheva S."/>
            <person name="Hayes R.D."/>
            <person name="Rokhsar D."/>
        </authorList>
    </citation>
    <scope>NUCLEOTIDE SEQUENCE [LARGE SCALE GENOMIC DNA]</scope>
    <source>
        <strain evidence="2">cv. Goldsmith</strain>
    </source>
</reference>
<gene>
    <name evidence="1" type="ORF">AQUCO_02200182v1</name>
</gene>
<proteinExistence type="predicted"/>
<name>A0A2G5DDG0_AQUCA</name>
<evidence type="ECO:0000313" key="2">
    <source>
        <dbReference type="Proteomes" id="UP000230069"/>
    </source>
</evidence>
<dbReference type="OrthoDB" id="1933459at2759"/>
<dbReference type="EMBL" id="KZ305039">
    <property type="protein sequence ID" value="PIA41565.1"/>
    <property type="molecule type" value="Genomic_DNA"/>
</dbReference>
<dbReference type="InParanoid" id="A0A2G5DDG0"/>